<feature type="non-terminal residue" evidence="1">
    <location>
        <position position="398"/>
    </location>
</feature>
<organism evidence="1 2">
    <name type="scientific">Racocetra fulgida</name>
    <dbReference type="NCBI Taxonomy" id="60492"/>
    <lineage>
        <taxon>Eukaryota</taxon>
        <taxon>Fungi</taxon>
        <taxon>Fungi incertae sedis</taxon>
        <taxon>Mucoromycota</taxon>
        <taxon>Glomeromycotina</taxon>
        <taxon>Glomeromycetes</taxon>
        <taxon>Diversisporales</taxon>
        <taxon>Gigasporaceae</taxon>
        <taxon>Racocetra</taxon>
    </lineage>
</organism>
<dbReference type="InterPro" id="IPR052078">
    <property type="entry name" value="Trehalose_Metab_GTase"/>
</dbReference>
<accession>A0A9N9IP67</accession>
<sequence length="398" mass="45479">YIEKISRVIIERIRTYAKSQNYKIQAIGLGAHIKPRGKINGKNINTLLFEAPSLASKLWLELDILPFIFGTRGKNVDERAIEVDLNGIVKLVDLEHYENTVCPETWKILLKIVDQLKTKKAGNFRHYEEEISQHFAGPSDARLTQDDKDAFINWSDNNVERFWCDEEGPIKTSDVIIIDDPQDPLDGLNKDLNQSDLNYYKSVYNRLSIDQCGVEIDFNRPYVVQIARFDPSKGIPLVIESFKIFRDKLKREGWSPEKMPSLIICGASSIDDPDGSPIYDQTCLTLQRSEYADIADDVSVVRLPACDQIFNTMLRCAHVVLQLSGIPLQIKHEETGFLVNIGDTAQVADYLVTLFTNDKLYQKMSSLAKSTVNEQYFTVSQTLNWLYLIDRFASIRKK</sequence>
<name>A0A9N9IP67_9GLOM</name>
<dbReference type="SUPFAM" id="SSF53756">
    <property type="entry name" value="UDP-Glycosyltransferase/glycogen phosphorylase"/>
    <property type="match status" value="1"/>
</dbReference>
<dbReference type="PANTHER" id="PTHR47779">
    <property type="entry name" value="SYNTHASE (CCG-9), PUTATIVE (AFU_ORTHOLOGUE AFUA_3G12100)-RELATED"/>
    <property type="match status" value="1"/>
</dbReference>
<gene>
    <name evidence="1" type="ORF">RFULGI_LOCUS12962</name>
</gene>
<feature type="non-terminal residue" evidence="1">
    <location>
        <position position="1"/>
    </location>
</feature>
<evidence type="ECO:0000313" key="2">
    <source>
        <dbReference type="Proteomes" id="UP000789396"/>
    </source>
</evidence>
<evidence type="ECO:0000313" key="1">
    <source>
        <dbReference type="EMBL" id="CAG8742264.1"/>
    </source>
</evidence>
<keyword evidence="2" id="KW-1185">Reference proteome</keyword>
<proteinExistence type="predicted"/>
<comment type="caution">
    <text evidence="1">The sequence shown here is derived from an EMBL/GenBank/DDBJ whole genome shotgun (WGS) entry which is preliminary data.</text>
</comment>
<dbReference type="EMBL" id="CAJVPZ010032606">
    <property type="protein sequence ID" value="CAG8742264.1"/>
    <property type="molecule type" value="Genomic_DNA"/>
</dbReference>
<dbReference type="AlphaFoldDB" id="A0A9N9IP67"/>
<dbReference type="PANTHER" id="PTHR47779:SF1">
    <property type="entry name" value="SYNTHASE (CCG-9), PUTATIVE (AFU_ORTHOLOGUE AFUA_3G12100)-RELATED"/>
    <property type="match status" value="1"/>
</dbReference>
<dbReference type="Gene3D" id="3.40.50.2000">
    <property type="entry name" value="Glycogen Phosphorylase B"/>
    <property type="match status" value="2"/>
</dbReference>
<dbReference type="OrthoDB" id="937291at2759"/>
<reference evidence="1" key="1">
    <citation type="submission" date="2021-06" db="EMBL/GenBank/DDBJ databases">
        <authorList>
            <person name="Kallberg Y."/>
            <person name="Tangrot J."/>
            <person name="Rosling A."/>
        </authorList>
    </citation>
    <scope>NUCLEOTIDE SEQUENCE</scope>
    <source>
        <strain evidence="1">IN212</strain>
    </source>
</reference>
<dbReference type="Proteomes" id="UP000789396">
    <property type="component" value="Unassembled WGS sequence"/>
</dbReference>
<protein>
    <submittedName>
        <fullName evidence="1">13685_t:CDS:1</fullName>
    </submittedName>
</protein>